<keyword evidence="1" id="KW-0560">Oxidoreductase</keyword>
<evidence type="ECO:0000313" key="1">
    <source>
        <dbReference type="EMBL" id="GBF51360.1"/>
    </source>
</evidence>
<dbReference type="EMBL" id="BFBB01000008">
    <property type="protein sequence ID" value="GBF51360.1"/>
    <property type="molecule type" value="Genomic_DNA"/>
</dbReference>
<name>A0A2P2E3A8_9LEPT</name>
<keyword evidence="1" id="KW-0575">Peroxidase</keyword>
<gene>
    <name evidence="1" type="ORF">LPTSP4_28960</name>
</gene>
<dbReference type="Proteomes" id="UP000245133">
    <property type="component" value="Unassembled WGS sequence"/>
</dbReference>
<dbReference type="Gene3D" id="1.10.10.1100">
    <property type="entry name" value="BFD-like [2Fe-2S]-binding domain"/>
    <property type="match status" value="1"/>
</dbReference>
<dbReference type="AlphaFoldDB" id="A0A2P2E3A8"/>
<accession>A0A2P2E3A8</accession>
<dbReference type="InterPro" id="IPR041854">
    <property type="entry name" value="BFD-like_2Fe2S-bd_dom_sf"/>
</dbReference>
<dbReference type="GO" id="GO:0004601">
    <property type="term" value="F:peroxidase activity"/>
    <property type="evidence" value="ECO:0007669"/>
    <property type="project" value="UniProtKB-KW"/>
</dbReference>
<dbReference type="OrthoDB" id="341046at2"/>
<organism evidence="1 2">
    <name type="scientific">Leptospira ryugenii</name>
    <dbReference type="NCBI Taxonomy" id="1917863"/>
    <lineage>
        <taxon>Bacteria</taxon>
        <taxon>Pseudomonadati</taxon>
        <taxon>Spirochaetota</taxon>
        <taxon>Spirochaetia</taxon>
        <taxon>Leptospirales</taxon>
        <taxon>Leptospiraceae</taxon>
        <taxon>Leptospira</taxon>
    </lineage>
</organism>
<keyword evidence="2" id="KW-1185">Reference proteome</keyword>
<evidence type="ECO:0000313" key="2">
    <source>
        <dbReference type="Proteomes" id="UP000245133"/>
    </source>
</evidence>
<protein>
    <submittedName>
        <fullName evidence="1">2Fe-2S iron-sulfur cluster-binding domain / adenylate/guanylate cyclase catalytic domain / peroxidase multi-domain protein</fullName>
    </submittedName>
</protein>
<sequence>MIKCHCAEVYFDQILEEVRLSQRPVLEVAQTMGAAETCTACVKDMLQYIQDHLEEFTLVGNSAHQPSAF</sequence>
<proteinExistence type="predicted"/>
<comment type="caution">
    <text evidence="1">The sequence shown here is derived from an EMBL/GenBank/DDBJ whole genome shotgun (WGS) entry which is preliminary data.</text>
</comment>
<reference evidence="1 2" key="1">
    <citation type="submission" date="2018-02" db="EMBL/GenBank/DDBJ databases">
        <title>Novel Leptospira species isolated from soil and water in Japan.</title>
        <authorList>
            <person name="Nakao R."/>
            <person name="Masuzawa T."/>
        </authorList>
    </citation>
    <scope>NUCLEOTIDE SEQUENCE [LARGE SCALE GENOMIC DNA]</scope>
    <source>
        <strain evidence="1 2">YH101</strain>
    </source>
</reference>